<sequence length="217" mass="24831">MKQYCGAVNDSSRKDALITAFHSLDQIESSIWKGLSLAPTEVLHPWRLPALGTNSEEGCELRTVVLRSCDAATRTLYAHTDLRSPKVLQVEQHSRTCWLFYHPEQRTQLRIIGRTQIHHQDTVADQFWTESDPTSLNLYRAPHPPGTVQPGPDPNLPLEIRGRKLSREEVEPGRDIFVVMATRIESIDWLRLDQAGSLRALFKWDDENQRTANWISP</sequence>
<name>A0A518CPL5_9PLAN</name>
<dbReference type="Gene3D" id="2.30.110.10">
    <property type="entry name" value="Electron Transport, Fmn-binding Protein, Chain A"/>
    <property type="match status" value="1"/>
</dbReference>
<organism evidence="2 3">
    <name type="scientific">Polystyrenella longa</name>
    <dbReference type="NCBI Taxonomy" id="2528007"/>
    <lineage>
        <taxon>Bacteria</taxon>
        <taxon>Pseudomonadati</taxon>
        <taxon>Planctomycetota</taxon>
        <taxon>Planctomycetia</taxon>
        <taxon>Planctomycetales</taxon>
        <taxon>Planctomycetaceae</taxon>
        <taxon>Polystyrenella</taxon>
    </lineage>
</organism>
<keyword evidence="3" id="KW-1185">Reference proteome</keyword>
<evidence type="ECO:0000259" key="1">
    <source>
        <dbReference type="Pfam" id="PF12766"/>
    </source>
</evidence>
<dbReference type="KEGG" id="plon:Pla110_29070"/>
<protein>
    <submittedName>
        <fullName evidence="2">Pyridoxamine 5'-phosphate oxidase</fullName>
    </submittedName>
</protein>
<dbReference type="RefSeq" id="WP_197440202.1">
    <property type="nucleotide sequence ID" value="NZ_CP036281.1"/>
</dbReference>
<dbReference type="SUPFAM" id="SSF50475">
    <property type="entry name" value="FMN-binding split barrel"/>
    <property type="match status" value="1"/>
</dbReference>
<dbReference type="AlphaFoldDB" id="A0A518CPL5"/>
<dbReference type="EMBL" id="CP036281">
    <property type="protein sequence ID" value="QDU81169.1"/>
    <property type="molecule type" value="Genomic_DNA"/>
</dbReference>
<dbReference type="GO" id="GO:0010181">
    <property type="term" value="F:FMN binding"/>
    <property type="evidence" value="ECO:0007669"/>
    <property type="project" value="InterPro"/>
</dbReference>
<proteinExistence type="predicted"/>
<accession>A0A518CPL5</accession>
<evidence type="ECO:0000313" key="2">
    <source>
        <dbReference type="EMBL" id="QDU81169.1"/>
    </source>
</evidence>
<feature type="domain" description="Pyridoxamine 5'-phosphate oxidase Alr4036 family FMN-binding" evidence="1">
    <location>
        <begin position="55"/>
        <end position="118"/>
    </location>
</feature>
<reference evidence="2 3" key="1">
    <citation type="submission" date="2019-02" db="EMBL/GenBank/DDBJ databases">
        <title>Deep-cultivation of Planctomycetes and their phenomic and genomic characterization uncovers novel biology.</title>
        <authorList>
            <person name="Wiegand S."/>
            <person name="Jogler M."/>
            <person name="Boedeker C."/>
            <person name="Pinto D."/>
            <person name="Vollmers J."/>
            <person name="Rivas-Marin E."/>
            <person name="Kohn T."/>
            <person name="Peeters S.H."/>
            <person name="Heuer A."/>
            <person name="Rast P."/>
            <person name="Oberbeckmann S."/>
            <person name="Bunk B."/>
            <person name="Jeske O."/>
            <person name="Meyerdierks A."/>
            <person name="Storesund J.E."/>
            <person name="Kallscheuer N."/>
            <person name="Luecker S."/>
            <person name="Lage O.M."/>
            <person name="Pohl T."/>
            <person name="Merkel B.J."/>
            <person name="Hornburger P."/>
            <person name="Mueller R.-W."/>
            <person name="Bruemmer F."/>
            <person name="Labrenz M."/>
            <person name="Spormann A.M."/>
            <person name="Op den Camp H."/>
            <person name="Overmann J."/>
            <person name="Amann R."/>
            <person name="Jetten M.S.M."/>
            <person name="Mascher T."/>
            <person name="Medema M.H."/>
            <person name="Devos D.P."/>
            <person name="Kaster A.-K."/>
            <person name="Ovreas L."/>
            <person name="Rohde M."/>
            <person name="Galperin M.Y."/>
            <person name="Jogler C."/>
        </authorList>
    </citation>
    <scope>NUCLEOTIDE SEQUENCE [LARGE SCALE GENOMIC DNA]</scope>
    <source>
        <strain evidence="2 3">Pla110</strain>
    </source>
</reference>
<dbReference type="InterPro" id="IPR024624">
    <property type="entry name" value="Pyridox_Oxase_Alr4036_FMN-bd"/>
</dbReference>
<dbReference type="InterPro" id="IPR012349">
    <property type="entry name" value="Split_barrel_FMN-bd"/>
</dbReference>
<dbReference type="Pfam" id="PF12766">
    <property type="entry name" value="Pyridox_oxase_2"/>
    <property type="match status" value="1"/>
</dbReference>
<evidence type="ECO:0000313" key="3">
    <source>
        <dbReference type="Proteomes" id="UP000317178"/>
    </source>
</evidence>
<dbReference type="Proteomes" id="UP000317178">
    <property type="component" value="Chromosome"/>
</dbReference>
<gene>
    <name evidence="2" type="ORF">Pla110_29070</name>
</gene>